<dbReference type="EMBL" id="JAUHPX010000003">
    <property type="protein sequence ID" value="MDN4487825.1"/>
    <property type="molecule type" value="Genomic_DNA"/>
</dbReference>
<dbReference type="Pfam" id="PF14117">
    <property type="entry name" value="DUF4287"/>
    <property type="match status" value="1"/>
</dbReference>
<comment type="caution">
    <text evidence="1">The sequence shown here is derived from an EMBL/GenBank/DDBJ whole genome shotgun (WGS) entry which is preliminary data.</text>
</comment>
<accession>A0AAW7M3S3</accession>
<reference evidence="1" key="1">
    <citation type="submission" date="2023-06" db="EMBL/GenBank/DDBJ databases">
        <title>Sysu t00039.</title>
        <authorList>
            <person name="Gao L."/>
            <person name="Fang B.-Z."/>
            <person name="Li W.-J."/>
        </authorList>
    </citation>
    <scope>NUCLEOTIDE SEQUENCE</scope>
    <source>
        <strain evidence="1">SYSU T00039</strain>
    </source>
</reference>
<evidence type="ECO:0000313" key="1">
    <source>
        <dbReference type="EMBL" id="MDN4487825.1"/>
    </source>
</evidence>
<proteinExistence type="predicted"/>
<protein>
    <submittedName>
        <fullName evidence="1">DUF4287 domain-containing protein</fullName>
    </submittedName>
</protein>
<dbReference type="RefSeq" id="WP_301119202.1">
    <property type="nucleotide sequence ID" value="NZ_JAUHPX010000003.1"/>
</dbReference>
<dbReference type="Proteomes" id="UP001172737">
    <property type="component" value="Unassembled WGS sequence"/>
</dbReference>
<gene>
    <name evidence="1" type="ORF">QQX10_06550</name>
</gene>
<evidence type="ECO:0000313" key="2">
    <source>
        <dbReference type="Proteomes" id="UP001172737"/>
    </source>
</evidence>
<dbReference type="InterPro" id="IPR025629">
    <property type="entry name" value="DUF4287"/>
</dbReference>
<sequence length="80" mass="9076">MSERILAPELAPGQKLAGPVSYFPSIEKTYGRPMQEWIDLAQPRVETDRHMEVVAWLKEEHGMGHGHANALVAWLRKKIA</sequence>
<organism evidence="1 2">
    <name type="scientific">Demequina lignilytica</name>
    <dbReference type="NCBI Taxonomy" id="3051663"/>
    <lineage>
        <taxon>Bacteria</taxon>
        <taxon>Bacillati</taxon>
        <taxon>Actinomycetota</taxon>
        <taxon>Actinomycetes</taxon>
        <taxon>Micrococcales</taxon>
        <taxon>Demequinaceae</taxon>
        <taxon>Demequina</taxon>
    </lineage>
</organism>
<keyword evidence="2" id="KW-1185">Reference proteome</keyword>
<dbReference type="AlphaFoldDB" id="A0AAW7M3S3"/>
<name>A0AAW7M3S3_9MICO</name>